<dbReference type="Proteomes" id="UP000214596">
    <property type="component" value="Unassembled WGS sequence"/>
</dbReference>
<dbReference type="InterPro" id="IPR051599">
    <property type="entry name" value="Cell_Envelope_Assoc"/>
</dbReference>
<dbReference type="PANTHER" id="PTHR30336">
    <property type="entry name" value="INNER MEMBRANE PROTEIN, PROBABLE PERMEASE"/>
    <property type="match status" value="1"/>
</dbReference>
<accession>A0A0L8UA88</accession>
<name>A0A0L8UA88_VIBPH</name>
<dbReference type="PANTHER" id="PTHR30336:SF20">
    <property type="entry name" value="DUF218 DOMAIN-CONTAINING PROTEIN"/>
    <property type="match status" value="1"/>
</dbReference>
<proteinExistence type="predicted"/>
<dbReference type="GO" id="GO:0005886">
    <property type="term" value="C:plasma membrane"/>
    <property type="evidence" value="ECO:0007669"/>
    <property type="project" value="TreeGrafter"/>
</dbReference>
<dbReference type="InterPro" id="IPR014729">
    <property type="entry name" value="Rossmann-like_a/b/a_fold"/>
</dbReference>
<dbReference type="AlphaFoldDB" id="A0A0L8UA88"/>
<feature type="domain" description="DUF218" evidence="1">
    <location>
        <begin position="6"/>
        <end position="145"/>
    </location>
</feature>
<protein>
    <recommendedName>
        <fullName evidence="1">DUF218 domain-containing protein</fullName>
    </recommendedName>
</protein>
<reference evidence="2 3" key="1">
    <citation type="journal article" date="2017" name="Appl. Environ. Microbiol.">
        <title>Parallel evolution of two clades of a major Atlantic endemic Vibrio parahaemolyticus pathogen lineage by independent acquisition of related pathogenicity islands.</title>
        <authorList>
            <person name="Xu F."/>
            <person name="Gonzalez-Escalona N."/>
            <person name="Drees K.P."/>
            <person name="Sebra R.P."/>
            <person name="Cooper V.S."/>
            <person name="Jones S.H."/>
            <person name="Whistler C.A."/>
        </authorList>
    </citation>
    <scope>NUCLEOTIDE SEQUENCE [LARGE SCALE GENOMIC DNA]</scope>
    <source>
        <strain evidence="2 3">MAVP-3</strain>
    </source>
</reference>
<dbReference type="OrthoDB" id="5906508at2"/>
<dbReference type="EMBL" id="NIXT01000549">
    <property type="protein sequence ID" value="OXE32742.1"/>
    <property type="molecule type" value="Genomic_DNA"/>
</dbReference>
<dbReference type="Gene3D" id="3.40.50.620">
    <property type="entry name" value="HUPs"/>
    <property type="match status" value="1"/>
</dbReference>
<dbReference type="GeneID" id="1190943"/>
<dbReference type="InterPro" id="IPR003848">
    <property type="entry name" value="DUF218"/>
</dbReference>
<evidence type="ECO:0000313" key="3">
    <source>
        <dbReference type="Proteomes" id="UP000214596"/>
    </source>
</evidence>
<evidence type="ECO:0000259" key="1">
    <source>
        <dbReference type="Pfam" id="PF02698"/>
    </source>
</evidence>
<dbReference type="RefSeq" id="WP_005481531.1">
    <property type="nucleotide sequence ID" value="NZ_CANUHV010000014.1"/>
</dbReference>
<dbReference type="CDD" id="cd06259">
    <property type="entry name" value="YdcF-like"/>
    <property type="match status" value="1"/>
</dbReference>
<dbReference type="OMA" id="RCHANNL"/>
<dbReference type="Pfam" id="PF02698">
    <property type="entry name" value="DUF218"/>
    <property type="match status" value="1"/>
</dbReference>
<evidence type="ECO:0000313" key="2">
    <source>
        <dbReference type="EMBL" id="OXE32742.1"/>
    </source>
</evidence>
<organism evidence="2 3">
    <name type="scientific">Vibrio parahaemolyticus</name>
    <dbReference type="NCBI Taxonomy" id="670"/>
    <lineage>
        <taxon>Bacteria</taxon>
        <taxon>Pseudomonadati</taxon>
        <taxon>Pseudomonadota</taxon>
        <taxon>Gammaproteobacteria</taxon>
        <taxon>Vibrionales</taxon>
        <taxon>Vibrionaceae</taxon>
        <taxon>Vibrio</taxon>
    </lineage>
</organism>
<comment type="caution">
    <text evidence="2">The sequence shown here is derived from an EMBL/GenBank/DDBJ whole genome shotgun (WGS) entry which is preliminary data.</text>
</comment>
<gene>
    <name evidence="2" type="ORF">CA163_11145</name>
</gene>
<sequence length="280" mass="31137">MKLGNVVIVLGKRLVNNQLSAEGISRVEALAAKIREMPMENTALVFCGGKTQGQSISEADAMYAYFQTLNTSLAKPFPTSQTLLENRSLNTFENMRNAAKVLCESGLFPLPSQATVEVILLSNVYHLERILEIQTLMDEQGLLRVIKSQCASVGLDLHISLDIQKHISVPYPHQGPQAEAFLLLDELTTYRVYLEGVKSGAFQRDLTSVRAQPLLRAKQAISQLRALPLEMDVLQQIAEMKKAIEMTAFDESVATAERALEMFHPILTALNRRLDPESIQ</sequence>